<dbReference type="Pfam" id="PF14361">
    <property type="entry name" value="RsbRD_N"/>
    <property type="match status" value="1"/>
</dbReference>
<evidence type="ECO:0000259" key="1">
    <source>
        <dbReference type="Pfam" id="PF13556"/>
    </source>
</evidence>
<sequence>MPRPDPRPVRTADGEPLHALVTRRAPELARRATAVLVETVPFYRLLPREAVEGEITAIVETNTRMMAEALRTGAPVPAERLEAIGRSAARRAEEGVPLEEVLRAYHVGMRFIWEEVRGDLADLEDVRTVVGVLLEFLSTLSAVIVADYVREREAMAASRQGAQHRLVTALLSGESAEQTAISTGLPLAAGYEVLALGFHPDPEDAAGNATLGHGQRAPGGQGVADADVRTAIVSRRRIRALTSALDRHTAGTKLHLLDGFGGLVLIPGAQNTATLERLHRDLTVAAGLGLTVAATVAATAEVPSATRLAREVLRIVRLTGRPPGVYRLEDVVLEYQLAQPTEANHRLAALLDPIAAHGELLLTLRLHLANELNRRHTAADLHVHPNTVDYRLRRIARLTGLDPAVPSAQRQLDAALTARLLSTPPVVVNGRPVPPMPR</sequence>
<name>A0AB33KB08_9ACTN</name>
<feature type="domain" description="PucR C-terminal helix-turn-helix" evidence="1">
    <location>
        <begin position="360"/>
        <end position="417"/>
    </location>
</feature>
<dbReference type="InterPro" id="IPR025736">
    <property type="entry name" value="PucR_C-HTH_dom"/>
</dbReference>
<feature type="domain" description="RsbT co-antagonist protein RsbRD N-terminal" evidence="2">
    <location>
        <begin position="26"/>
        <end position="160"/>
    </location>
</feature>
<protein>
    <submittedName>
        <fullName evidence="3">Helix-turn-helix domain-containing protein</fullName>
    </submittedName>
</protein>
<dbReference type="RefSeq" id="WP_407990768.1">
    <property type="nucleotide sequence ID" value="NZ_AP035881.2"/>
</dbReference>
<gene>
    <name evidence="3" type="ORF">KCMC57_49330</name>
</gene>
<dbReference type="InterPro" id="IPR042070">
    <property type="entry name" value="PucR_C-HTH_sf"/>
</dbReference>
<proteinExistence type="predicted"/>
<dbReference type="PANTHER" id="PTHR33744:SF1">
    <property type="entry name" value="DNA-BINDING TRANSCRIPTIONAL ACTIVATOR ADER"/>
    <property type="match status" value="1"/>
</dbReference>
<accession>A0AB33KB08</accession>
<dbReference type="InterPro" id="IPR051448">
    <property type="entry name" value="CdaR-like_regulators"/>
</dbReference>
<evidence type="ECO:0000313" key="3">
    <source>
        <dbReference type="EMBL" id="BFP48565.1"/>
    </source>
</evidence>
<dbReference type="Pfam" id="PF13556">
    <property type="entry name" value="HTH_30"/>
    <property type="match status" value="1"/>
</dbReference>
<dbReference type="InterPro" id="IPR025751">
    <property type="entry name" value="RsbRD_N_dom"/>
</dbReference>
<dbReference type="PANTHER" id="PTHR33744">
    <property type="entry name" value="CARBOHYDRATE DIACID REGULATOR"/>
    <property type="match status" value="1"/>
</dbReference>
<dbReference type="Gene3D" id="1.10.10.2840">
    <property type="entry name" value="PucR C-terminal helix-turn-helix domain"/>
    <property type="match status" value="1"/>
</dbReference>
<evidence type="ECO:0000259" key="2">
    <source>
        <dbReference type="Pfam" id="PF14361"/>
    </source>
</evidence>
<dbReference type="AlphaFoldDB" id="A0AB33KB08"/>
<organism evidence="3">
    <name type="scientific">Kitasatospora sp. CMC57</name>
    <dbReference type="NCBI Taxonomy" id="3231513"/>
    <lineage>
        <taxon>Bacteria</taxon>
        <taxon>Bacillati</taxon>
        <taxon>Actinomycetota</taxon>
        <taxon>Actinomycetes</taxon>
        <taxon>Kitasatosporales</taxon>
        <taxon>Streptomycetaceae</taxon>
        <taxon>Kitasatospora</taxon>
    </lineage>
</organism>
<dbReference type="EMBL" id="AP035881">
    <property type="protein sequence ID" value="BFP48565.1"/>
    <property type="molecule type" value="Genomic_DNA"/>
</dbReference>
<reference evidence="3" key="1">
    <citation type="submission" date="2024-07" db="EMBL/GenBank/DDBJ databases">
        <title>Complete genome sequences of cellulolytic bacteria, Kitasatospora sp. CMC57 and Streptomyces sp. CMC78, isolated from Japanese agricultural soil.</title>
        <authorList>
            <person name="Hashimoto T."/>
            <person name="Ito M."/>
            <person name="Iwamoto M."/>
            <person name="Fukahori D."/>
            <person name="Shoda T."/>
            <person name="Sakoda M."/>
            <person name="Morohoshi T."/>
            <person name="Mitsuboshi M."/>
            <person name="Nishizawa T."/>
        </authorList>
    </citation>
    <scope>NUCLEOTIDE SEQUENCE</scope>
    <source>
        <strain evidence="3">CMC57</strain>
    </source>
</reference>